<dbReference type="RefSeq" id="WP_311658656.1">
    <property type="nucleotide sequence ID" value="NZ_JAVRHY010000006.1"/>
</dbReference>
<reference evidence="1 2" key="1">
    <citation type="submission" date="2023-09" db="EMBL/GenBank/DDBJ databases">
        <authorList>
            <person name="Rey-Velasco X."/>
        </authorList>
    </citation>
    <scope>NUCLEOTIDE SEQUENCE [LARGE SCALE GENOMIC DNA]</scope>
    <source>
        <strain evidence="1 2">P385</strain>
    </source>
</reference>
<dbReference type="Proteomes" id="UP001259982">
    <property type="component" value="Unassembled WGS sequence"/>
</dbReference>
<dbReference type="EMBL" id="JAVRHY010000006">
    <property type="protein sequence ID" value="MDT0618527.1"/>
    <property type="molecule type" value="Genomic_DNA"/>
</dbReference>
<keyword evidence="2" id="KW-1185">Reference proteome</keyword>
<protein>
    <recommendedName>
        <fullName evidence="3">YdjC-like protein</fullName>
    </recommendedName>
</protein>
<evidence type="ECO:0000313" key="1">
    <source>
        <dbReference type="EMBL" id="MDT0618527.1"/>
    </source>
</evidence>
<evidence type="ECO:0000313" key="2">
    <source>
        <dbReference type="Proteomes" id="UP001259982"/>
    </source>
</evidence>
<sequence>MIPEYIHHPLYLVVNVTGPLSPGADLTRDDIQRLLPEVSRLYPELAITSLSGASGLMLTYELQQQGMFLLRRFLQAQRQGPAALARCTPHRPEKPANVWPSFYVMPLSASGRARTPSPHMDAGDQRPMVEGRRLSEGLRDCLTARLEQTVQAAGIHTLGSFLSVPMLDVKHWHEAGRFFASIAEKKSVHLHTQNQLHLHYDPDCSEAVRIPFHTPEQWAGMGFTPNTYYQLRRELTRYHMVLTSLFDIPVEILRASPKVDFNDAGSVHALAHALRLNEPWLTQRRPMPPPDNESWLSVAPMDCVGDLMPGYELYQSNGHRRDLLASYYPVLPQSRSALQAHLREEAKRRGQALEFLDS</sequence>
<accession>A0ABU3B9P0</accession>
<name>A0ABU3B9P0_9GAMM</name>
<gene>
    <name evidence="1" type="ORF">RM531_08555</name>
</gene>
<evidence type="ECO:0008006" key="3">
    <source>
        <dbReference type="Google" id="ProtNLM"/>
    </source>
</evidence>
<proteinExistence type="predicted"/>
<comment type="caution">
    <text evidence="1">The sequence shown here is derived from an EMBL/GenBank/DDBJ whole genome shotgun (WGS) entry which is preliminary data.</text>
</comment>
<organism evidence="1 2">
    <name type="scientific">Spectribacter acetivorans</name>
    <dbReference type="NCBI Taxonomy" id="3075603"/>
    <lineage>
        <taxon>Bacteria</taxon>
        <taxon>Pseudomonadati</taxon>
        <taxon>Pseudomonadota</taxon>
        <taxon>Gammaproteobacteria</taxon>
        <taxon>Salinisphaerales</taxon>
        <taxon>Salinisphaeraceae</taxon>
        <taxon>Spectribacter</taxon>
    </lineage>
</organism>